<keyword evidence="2" id="KW-1185">Reference proteome</keyword>
<sequence>MYMEVLRSLYILLLRICGKLYRFTEKNRTVEKEFEKCFNGHSKGLECVSFSMWNFSVAQKNNEVKTGMLFLFRVFSIRIWL</sequence>
<name>A0A326UHD1_THEHA</name>
<evidence type="ECO:0000313" key="2">
    <source>
        <dbReference type="Proteomes" id="UP000248806"/>
    </source>
</evidence>
<dbReference type="Proteomes" id="UP000248806">
    <property type="component" value="Unassembled WGS sequence"/>
</dbReference>
<proteinExistence type="predicted"/>
<dbReference type="AlphaFoldDB" id="A0A326UHD1"/>
<evidence type="ECO:0008006" key="3">
    <source>
        <dbReference type="Google" id="ProtNLM"/>
    </source>
</evidence>
<dbReference type="EMBL" id="QKUF01000013">
    <property type="protein sequence ID" value="PZW27145.1"/>
    <property type="molecule type" value="Genomic_DNA"/>
</dbReference>
<gene>
    <name evidence="1" type="ORF">EI42_03708</name>
</gene>
<accession>A0A326UHD1</accession>
<comment type="caution">
    <text evidence="1">The sequence shown here is derived from an EMBL/GenBank/DDBJ whole genome shotgun (WGS) entry which is preliminary data.</text>
</comment>
<protein>
    <recommendedName>
        <fullName evidence="3">Transposase</fullName>
    </recommendedName>
</protein>
<reference evidence="1 2" key="1">
    <citation type="submission" date="2018-06" db="EMBL/GenBank/DDBJ databases">
        <title>Genomic Encyclopedia of Archaeal and Bacterial Type Strains, Phase II (KMG-II): from individual species to whole genera.</title>
        <authorList>
            <person name="Goeker M."/>
        </authorList>
    </citation>
    <scope>NUCLEOTIDE SEQUENCE [LARGE SCALE GENOMIC DNA]</scope>
    <source>
        <strain evidence="1 2">ATCC BAA-1881</strain>
    </source>
</reference>
<organism evidence="1 2">
    <name type="scientific">Thermosporothrix hazakensis</name>
    <dbReference type="NCBI Taxonomy" id="644383"/>
    <lineage>
        <taxon>Bacteria</taxon>
        <taxon>Bacillati</taxon>
        <taxon>Chloroflexota</taxon>
        <taxon>Ktedonobacteria</taxon>
        <taxon>Ktedonobacterales</taxon>
        <taxon>Thermosporotrichaceae</taxon>
        <taxon>Thermosporothrix</taxon>
    </lineage>
</organism>
<evidence type="ECO:0000313" key="1">
    <source>
        <dbReference type="EMBL" id="PZW27145.1"/>
    </source>
</evidence>